<evidence type="ECO:0000256" key="3">
    <source>
        <dbReference type="PROSITE-ProRule" id="PRU00708"/>
    </source>
</evidence>
<evidence type="ECO:0000256" key="2">
    <source>
        <dbReference type="ARBA" id="ARBA00022737"/>
    </source>
</evidence>
<dbReference type="PANTHER" id="PTHR47941">
    <property type="entry name" value="PENTATRICOPEPTIDE REPEAT-CONTAINING PROTEIN 3, MITOCHONDRIAL"/>
    <property type="match status" value="1"/>
</dbReference>
<feature type="repeat" description="PPR" evidence="3">
    <location>
        <begin position="87"/>
        <end position="121"/>
    </location>
</feature>
<dbReference type="Pfam" id="PF01535">
    <property type="entry name" value="PPR"/>
    <property type="match status" value="1"/>
</dbReference>
<dbReference type="Pfam" id="PF13041">
    <property type="entry name" value="PPR_2"/>
    <property type="match status" value="2"/>
</dbReference>
<organism evidence="4 5">
    <name type="scientific">Oldenlandia corymbosa var. corymbosa</name>
    <dbReference type="NCBI Taxonomy" id="529605"/>
    <lineage>
        <taxon>Eukaryota</taxon>
        <taxon>Viridiplantae</taxon>
        <taxon>Streptophyta</taxon>
        <taxon>Embryophyta</taxon>
        <taxon>Tracheophyta</taxon>
        <taxon>Spermatophyta</taxon>
        <taxon>Magnoliopsida</taxon>
        <taxon>eudicotyledons</taxon>
        <taxon>Gunneridae</taxon>
        <taxon>Pentapetalae</taxon>
        <taxon>asterids</taxon>
        <taxon>lamiids</taxon>
        <taxon>Gentianales</taxon>
        <taxon>Rubiaceae</taxon>
        <taxon>Rubioideae</taxon>
        <taxon>Spermacoceae</taxon>
        <taxon>Hedyotis-Oldenlandia complex</taxon>
        <taxon>Oldenlandia</taxon>
    </lineage>
</organism>
<dbReference type="AlphaFoldDB" id="A0AAV1C6D6"/>
<evidence type="ECO:0000313" key="4">
    <source>
        <dbReference type="EMBL" id="CAI9091066.1"/>
    </source>
</evidence>
<dbReference type="NCBIfam" id="TIGR00756">
    <property type="entry name" value="PPR"/>
    <property type="match status" value="3"/>
</dbReference>
<protein>
    <submittedName>
        <fullName evidence="4">OLC1v1025986C2</fullName>
    </submittedName>
</protein>
<accession>A0AAV1C6D6</accession>
<evidence type="ECO:0000256" key="1">
    <source>
        <dbReference type="ARBA" id="ARBA00007626"/>
    </source>
</evidence>
<keyword evidence="2" id="KW-0677">Repeat</keyword>
<name>A0AAV1C6D6_OLDCO</name>
<sequence length="258" mass="29382">MVIVNTMQNGLMNFSLSLGRRRVPLKRSCRTLVDGLLMEGEVFFLYADDEPCRTMLDKVITGLCRSGAIKKARWVFDNLILRGMSPDVVIYTIMLDGYCKQYQLDEACVLFEDMKRRGITPDVVTYAVLFKGCSRCDSRKDFHSRILWAEMKVKGRKADVICYNVLIKSNNMQVALELFEEMIDNGLVPDVVTYDTLLYGCYKSGCLKTAIKVANEMISKGIELNNWDISNLHQGIFKNKAKKFSYSSQKGEIVRGKS</sequence>
<dbReference type="InterPro" id="IPR011990">
    <property type="entry name" value="TPR-like_helical_dom_sf"/>
</dbReference>
<reference evidence="4" key="1">
    <citation type="submission" date="2023-03" db="EMBL/GenBank/DDBJ databases">
        <authorList>
            <person name="Julca I."/>
        </authorList>
    </citation>
    <scope>NUCLEOTIDE SEQUENCE</scope>
</reference>
<dbReference type="Proteomes" id="UP001161247">
    <property type="component" value="Chromosome 1"/>
</dbReference>
<feature type="repeat" description="PPR" evidence="3">
    <location>
        <begin position="190"/>
        <end position="224"/>
    </location>
</feature>
<dbReference type="EMBL" id="OX459118">
    <property type="protein sequence ID" value="CAI9091066.1"/>
    <property type="molecule type" value="Genomic_DNA"/>
</dbReference>
<evidence type="ECO:0000313" key="5">
    <source>
        <dbReference type="Proteomes" id="UP001161247"/>
    </source>
</evidence>
<dbReference type="PROSITE" id="PS51375">
    <property type="entry name" value="PPR"/>
    <property type="match status" value="3"/>
</dbReference>
<proteinExistence type="inferred from homology"/>
<gene>
    <name evidence="4" type="ORF">OLC1_LOCUS3087</name>
</gene>
<feature type="repeat" description="PPR" evidence="3">
    <location>
        <begin position="52"/>
        <end position="86"/>
    </location>
</feature>
<comment type="similarity">
    <text evidence="1">Belongs to the PPR family. P subfamily.</text>
</comment>
<dbReference type="Gene3D" id="1.25.40.10">
    <property type="entry name" value="Tetratricopeptide repeat domain"/>
    <property type="match status" value="2"/>
</dbReference>
<dbReference type="InterPro" id="IPR002885">
    <property type="entry name" value="PPR_rpt"/>
</dbReference>
<keyword evidence="5" id="KW-1185">Reference proteome</keyword>